<dbReference type="OrthoDB" id="4905832at2759"/>
<organism evidence="2 3">
    <name type="scientific">Coniochaeta ligniaria NRRL 30616</name>
    <dbReference type="NCBI Taxonomy" id="1408157"/>
    <lineage>
        <taxon>Eukaryota</taxon>
        <taxon>Fungi</taxon>
        <taxon>Dikarya</taxon>
        <taxon>Ascomycota</taxon>
        <taxon>Pezizomycotina</taxon>
        <taxon>Sordariomycetes</taxon>
        <taxon>Sordariomycetidae</taxon>
        <taxon>Coniochaetales</taxon>
        <taxon>Coniochaetaceae</taxon>
        <taxon>Coniochaeta</taxon>
    </lineage>
</organism>
<dbReference type="AlphaFoldDB" id="A0A1J7JN79"/>
<dbReference type="Proteomes" id="UP000182658">
    <property type="component" value="Unassembled WGS sequence"/>
</dbReference>
<evidence type="ECO:0000313" key="2">
    <source>
        <dbReference type="EMBL" id="OIW30772.1"/>
    </source>
</evidence>
<evidence type="ECO:0000256" key="1">
    <source>
        <dbReference type="SAM" id="MobiDB-lite"/>
    </source>
</evidence>
<keyword evidence="3" id="KW-1185">Reference proteome</keyword>
<feature type="region of interest" description="Disordered" evidence="1">
    <location>
        <begin position="335"/>
        <end position="370"/>
    </location>
</feature>
<reference evidence="2 3" key="1">
    <citation type="submission" date="2016-10" db="EMBL/GenBank/DDBJ databases">
        <title>Draft genome sequence of Coniochaeta ligniaria NRRL30616, a lignocellulolytic fungus for bioabatement of inhibitors in plant biomass hydrolysates.</title>
        <authorList>
            <consortium name="DOE Joint Genome Institute"/>
            <person name="Jimenez D.J."/>
            <person name="Hector R.E."/>
            <person name="Riley R."/>
            <person name="Sun H."/>
            <person name="Grigoriev I.V."/>
            <person name="Van Elsas J.D."/>
            <person name="Nichols N.N."/>
        </authorList>
    </citation>
    <scope>NUCLEOTIDE SEQUENCE [LARGE SCALE GENOMIC DNA]</scope>
    <source>
        <strain evidence="2 3">NRRL 30616</strain>
    </source>
</reference>
<sequence length="458" mass="51849">MARTILDVLVKPNPSLDSRYVTPGSNTANDKWIPVNNWRIWRDFTYDNLMSIYRKVLQASWSTAPSIDEGSGHDIEIWDEHTLDFFLVRFMFPVVNGALARANEVLQLHEVFYLGPGSWTGSMDWALVSRERVEGGRYYNLLPGDTKLSAKWHPKMGKSSNDGVRYQWSLPLSQATTYSVRSNCRYGFIITDKHLVLVRISSERDGGGLAIGRPPRQLSHRRIISAETDISSGLDAMSLDSFGAQSYSDDNLLNKEFQPPEYVVVPWASHGAGQLTVKMALFCLCLMAGRGDTSVDTDYPAFDSWRKESRHLYRHNTSGLTEKRLPKGARLENPQVTTSHYEDQSQEQGYGDEEGQDALDGDEEGYGEGDAMLPEADEEIAIGEQQQLIQSGTCSSSSKGKRVVFTVQLKVKDGNFYFRDFQENRIWTTRTDWTISESGWQYTDGSYIYFAERLPRGM</sequence>
<gene>
    <name evidence="2" type="ORF">CONLIGDRAFT_594702</name>
</gene>
<name>A0A1J7JN79_9PEZI</name>
<dbReference type="STRING" id="1408157.A0A1J7JN79"/>
<proteinExistence type="predicted"/>
<evidence type="ECO:0000313" key="3">
    <source>
        <dbReference type="Proteomes" id="UP000182658"/>
    </source>
</evidence>
<dbReference type="EMBL" id="KV875096">
    <property type="protein sequence ID" value="OIW30772.1"/>
    <property type="molecule type" value="Genomic_DNA"/>
</dbReference>
<feature type="compositionally biased region" description="Acidic residues" evidence="1">
    <location>
        <begin position="350"/>
        <end position="367"/>
    </location>
</feature>
<protein>
    <submittedName>
        <fullName evidence="2">Uncharacterized protein</fullName>
    </submittedName>
</protein>
<accession>A0A1J7JN79</accession>
<dbReference type="InParanoid" id="A0A1J7JN79"/>